<accession>A0A840N8F5</accession>
<protein>
    <submittedName>
        <fullName evidence="2">Uncharacterized protein</fullName>
    </submittedName>
</protein>
<name>A0A840N8F5_9PSEU</name>
<organism evidence="2 3">
    <name type="scientific">Saccharopolyspora gloriosae</name>
    <dbReference type="NCBI Taxonomy" id="455344"/>
    <lineage>
        <taxon>Bacteria</taxon>
        <taxon>Bacillati</taxon>
        <taxon>Actinomycetota</taxon>
        <taxon>Actinomycetes</taxon>
        <taxon>Pseudonocardiales</taxon>
        <taxon>Pseudonocardiaceae</taxon>
        <taxon>Saccharopolyspora</taxon>
    </lineage>
</organism>
<evidence type="ECO:0000313" key="2">
    <source>
        <dbReference type="EMBL" id="MBB5068436.1"/>
    </source>
</evidence>
<proteinExistence type="predicted"/>
<gene>
    <name evidence="2" type="ORF">BJ969_001524</name>
</gene>
<comment type="caution">
    <text evidence="2">The sequence shown here is derived from an EMBL/GenBank/DDBJ whole genome shotgun (WGS) entry which is preliminary data.</text>
</comment>
<feature type="compositionally biased region" description="Basic and acidic residues" evidence="1">
    <location>
        <begin position="62"/>
        <end position="71"/>
    </location>
</feature>
<evidence type="ECO:0000256" key="1">
    <source>
        <dbReference type="SAM" id="MobiDB-lite"/>
    </source>
</evidence>
<sequence>MRTRIVRAGLFLLFTVLLAVVVPFQSTLCAELAVRNTSEIKTNEIKEHSEKLRQRPMPASPSRREDRKPEPRGPLPKIFQQDLAALHAPCSSNEVAHPISQPGANCVRERHAPAVLQVYRH</sequence>
<dbReference type="Proteomes" id="UP000580474">
    <property type="component" value="Unassembled WGS sequence"/>
</dbReference>
<keyword evidence="3" id="KW-1185">Reference proteome</keyword>
<feature type="region of interest" description="Disordered" evidence="1">
    <location>
        <begin position="40"/>
        <end position="77"/>
    </location>
</feature>
<dbReference type="AlphaFoldDB" id="A0A840N8F5"/>
<dbReference type="EMBL" id="JACHIV010000001">
    <property type="protein sequence ID" value="MBB5068436.1"/>
    <property type="molecule type" value="Genomic_DNA"/>
</dbReference>
<reference evidence="2 3" key="1">
    <citation type="submission" date="2020-08" db="EMBL/GenBank/DDBJ databases">
        <title>Sequencing the genomes of 1000 actinobacteria strains.</title>
        <authorList>
            <person name="Klenk H.-P."/>
        </authorList>
    </citation>
    <scope>NUCLEOTIDE SEQUENCE [LARGE SCALE GENOMIC DNA]</scope>
    <source>
        <strain evidence="2 3">DSM 45582</strain>
    </source>
</reference>
<feature type="compositionally biased region" description="Basic and acidic residues" evidence="1">
    <location>
        <begin position="41"/>
        <end position="53"/>
    </location>
</feature>
<evidence type="ECO:0000313" key="3">
    <source>
        <dbReference type="Proteomes" id="UP000580474"/>
    </source>
</evidence>
<dbReference type="RefSeq" id="WP_184478122.1">
    <property type="nucleotide sequence ID" value="NZ_JACHIV010000001.1"/>
</dbReference>